<keyword evidence="3" id="KW-0813">Transport</keyword>
<evidence type="ECO:0008006" key="12">
    <source>
        <dbReference type="Google" id="ProtNLM"/>
    </source>
</evidence>
<keyword evidence="4 9" id="KW-0812">Transmembrane</keyword>
<dbReference type="Pfam" id="PF05493">
    <property type="entry name" value="ATP_synt_H"/>
    <property type="match status" value="1"/>
</dbReference>
<comment type="subcellular location">
    <subcellularLocation>
        <location evidence="1">Endomembrane system</location>
        <topology evidence="1">Multi-pass membrane protein</topology>
    </subcellularLocation>
</comment>
<dbReference type="AlphaFoldDB" id="A0AAV2H399"/>
<evidence type="ECO:0000256" key="5">
    <source>
        <dbReference type="ARBA" id="ARBA00022781"/>
    </source>
</evidence>
<dbReference type="GO" id="GO:0012505">
    <property type="term" value="C:endomembrane system"/>
    <property type="evidence" value="ECO:0007669"/>
    <property type="project" value="UniProtKB-SubCell"/>
</dbReference>
<evidence type="ECO:0000256" key="3">
    <source>
        <dbReference type="ARBA" id="ARBA00022448"/>
    </source>
</evidence>
<keyword evidence="8 9" id="KW-0472">Membrane</keyword>
<evidence type="ECO:0000256" key="8">
    <source>
        <dbReference type="ARBA" id="ARBA00023136"/>
    </source>
</evidence>
<protein>
    <recommendedName>
        <fullName evidence="12">V-type proton ATPase subunit</fullName>
    </recommendedName>
</protein>
<keyword evidence="6 9" id="KW-1133">Transmembrane helix</keyword>
<sequence length="92" mass="10375">MSDTSVSLGVILGFWALIGIILPIIVHFVMAKSPNRGIVQICLILTAVCCCIFWIVTFIAQLNPLIGPQLHTGLIRMILMEWYDEEPWPKNH</sequence>
<proteinExistence type="inferred from homology"/>
<evidence type="ECO:0000256" key="7">
    <source>
        <dbReference type="ARBA" id="ARBA00023065"/>
    </source>
</evidence>
<feature type="transmembrane region" description="Helical" evidence="9">
    <location>
        <begin position="41"/>
        <end position="60"/>
    </location>
</feature>
<gene>
    <name evidence="10" type="ORF">GSLYS_00000871001</name>
</gene>
<keyword evidence="7" id="KW-0406">Ion transport</keyword>
<evidence type="ECO:0000313" key="11">
    <source>
        <dbReference type="Proteomes" id="UP001497497"/>
    </source>
</evidence>
<evidence type="ECO:0000256" key="4">
    <source>
        <dbReference type="ARBA" id="ARBA00022692"/>
    </source>
</evidence>
<accession>A0AAV2H399</accession>
<dbReference type="PANTHER" id="PTHR12263">
    <property type="entry name" value="VACUOLAR ATP SYNTHASE SUBUNIT H"/>
    <property type="match status" value="1"/>
</dbReference>
<comment type="caution">
    <text evidence="10">The sequence shown here is derived from an EMBL/GenBank/DDBJ whole genome shotgun (WGS) entry which is preliminary data.</text>
</comment>
<dbReference type="GO" id="GO:0046961">
    <property type="term" value="F:proton-transporting ATPase activity, rotational mechanism"/>
    <property type="evidence" value="ECO:0007669"/>
    <property type="project" value="InterPro"/>
</dbReference>
<evidence type="ECO:0000256" key="1">
    <source>
        <dbReference type="ARBA" id="ARBA00004127"/>
    </source>
</evidence>
<evidence type="ECO:0000256" key="6">
    <source>
        <dbReference type="ARBA" id="ARBA00022989"/>
    </source>
</evidence>
<dbReference type="GO" id="GO:0033179">
    <property type="term" value="C:proton-transporting V-type ATPase, V0 domain"/>
    <property type="evidence" value="ECO:0007669"/>
    <property type="project" value="InterPro"/>
</dbReference>
<keyword evidence="5" id="KW-0375">Hydrogen ion transport</keyword>
<evidence type="ECO:0000256" key="9">
    <source>
        <dbReference type="SAM" id="Phobius"/>
    </source>
</evidence>
<comment type="similarity">
    <text evidence="2">Belongs to the V-ATPase e1/e2 subunit family.</text>
</comment>
<dbReference type="Proteomes" id="UP001497497">
    <property type="component" value="Unassembled WGS sequence"/>
</dbReference>
<name>A0AAV2H399_LYMST</name>
<dbReference type="PANTHER" id="PTHR12263:SF0">
    <property type="entry name" value="V-TYPE PROTON ATPASE SUBUNIT"/>
    <property type="match status" value="1"/>
</dbReference>
<evidence type="ECO:0000256" key="2">
    <source>
        <dbReference type="ARBA" id="ARBA00008328"/>
    </source>
</evidence>
<dbReference type="InterPro" id="IPR008389">
    <property type="entry name" value="ATPase_V0-cplx_e1/e2_su"/>
</dbReference>
<evidence type="ECO:0000313" key="10">
    <source>
        <dbReference type="EMBL" id="CAL1526694.1"/>
    </source>
</evidence>
<keyword evidence="11" id="KW-1185">Reference proteome</keyword>
<dbReference type="EMBL" id="CAXITT010000008">
    <property type="protein sequence ID" value="CAL1526694.1"/>
    <property type="molecule type" value="Genomic_DNA"/>
</dbReference>
<reference evidence="10 11" key="1">
    <citation type="submission" date="2024-04" db="EMBL/GenBank/DDBJ databases">
        <authorList>
            <consortium name="Genoscope - CEA"/>
            <person name="William W."/>
        </authorList>
    </citation>
    <scope>NUCLEOTIDE SEQUENCE [LARGE SCALE GENOMIC DNA]</scope>
</reference>
<feature type="transmembrane region" description="Helical" evidence="9">
    <location>
        <begin position="6"/>
        <end position="29"/>
    </location>
</feature>
<organism evidence="10 11">
    <name type="scientific">Lymnaea stagnalis</name>
    <name type="common">Great pond snail</name>
    <name type="synonym">Helix stagnalis</name>
    <dbReference type="NCBI Taxonomy" id="6523"/>
    <lineage>
        <taxon>Eukaryota</taxon>
        <taxon>Metazoa</taxon>
        <taxon>Spiralia</taxon>
        <taxon>Lophotrochozoa</taxon>
        <taxon>Mollusca</taxon>
        <taxon>Gastropoda</taxon>
        <taxon>Heterobranchia</taxon>
        <taxon>Euthyneura</taxon>
        <taxon>Panpulmonata</taxon>
        <taxon>Hygrophila</taxon>
        <taxon>Lymnaeoidea</taxon>
        <taxon>Lymnaeidae</taxon>
        <taxon>Lymnaea</taxon>
    </lineage>
</organism>